<organism evidence="1 2">
    <name type="scientific">Corynebacterium doosanense CAU 212 = DSM 45436</name>
    <dbReference type="NCBI Taxonomy" id="558173"/>
    <lineage>
        <taxon>Bacteria</taxon>
        <taxon>Bacillati</taxon>
        <taxon>Actinomycetota</taxon>
        <taxon>Actinomycetes</taxon>
        <taxon>Mycobacteriales</taxon>
        <taxon>Corynebacteriaceae</taxon>
        <taxon>Corynebacterium</taxon>
    </lineage>
</organism>
<gene>
    <name evidence="1" type="ORF">CDOO_00505</name>
</gene>
<sequence length="313" mass="34944">MRYVDLRRLSRRDTHVREQLRTGRLVRLAPEIAVPVAELHNQKPWERATTRAIAFAKAADRAALCSLSAARAHGLSVSSSSSVVELSYVNHLQAPPRKTWPENVRYRRSLVLPEEVVDLGGYRATTIPRTVLDVARYHGVEEGVVVMDSAIRDHGLRLEELAQHLDNLGRARGITQSRTAIGLATGLAESPLESLARVKLLQWDNPLVRTVQEQVEVVLPDGTRVRLDLLINRWLVGELDGEFKYDGETFGKPVDTVLRQERLRENAIQRQGYIVARFGWLDLQSNGAGPCNFLKTVGELLDRYGPDGPGVVA</sequence>
<dbReference type="AlphaFoldDB" id="A0A097IJ21"/>
<keyword evidence="2" id="KW-1185">Reference proteome</keyword>
<dbReference type="eggNOG" id="COG5340">
    <property type="taxonomic scope" value="Bacteria"/>
</dbReference>
<dbReference type="KEGG" id="cdo:CDOO_00505"/>
<reference evidence="1 2" key="1">
    <citation type="submission" date="2013-09" db="EMBL/GenBank/DDBJ databases">
        <title>Complete genome sequence of Corynebacterium doosanense CAU 212(T) (=DSM 45436(T)), isolated from activated sludge.</title>
        <authorList>
            <person name="Schaffert L."/>
            <person name="Albersmeier A."/>
            <person name="Kalinowski J."/>
            <person name="Ruckert C."/>
        </authorList>
    </citation>
    <scope>NUCLEOTIDE SEQUENCE [LARGE SCALE GENOMIC DNA]</scope>
    <source>
        <strain evidence="1 2">CAU 212</strain>
    </source>
</reference>
<evidence type="ECO:0008006" key="3">
    <source>
        <dbReference type="Google" id="ProtNLM"/>
    </source>
</evidence>
<dbReference type="EMBL" id="CP006764">
    <property type="protein sequence ID" value="AIT62124.1"/>
    <property type="molecule type" value="Genomic_DNA"/>
</dbReference>
<evidence type="ECO:0000313" key="1">
    <source>
        <dbReference type="EMBL" id="AIT62124.1"/>
    </source>
</evidence>
<dbReference type="STRING" id="558173.CDOO_00505"/>
<proteinExistence type="predicted"/>
<dbReference type="Proteomes" id="UP000029914">
    <property type="component" value="Chromosome"/>
</dbReference>
<dbReference type="HOGENOM" id="CLU_052626_1_0_11"/>
<protein>
    <recommendedName>
        <fullName evidence="3">AbiEi antitoxin C-terminal domain-containing protein</fullName>
    </recommendedName>
</protein>
<name>A0A097IJ21_9CORY</name>
<accession>A0A097IJ21</accession>
<evidence type="ECO:0000313" key="2">
    <source>
        <dbReference type="Proteomes" id="UP000029914"/>
    </source>
</evidence>
<dbReference type="RefSeq" id="WP_018022865.1">
    <property type="nucleotide sequence ID" value="NZ_AQUX01000014.1"/>
</dbReference>
<dbReference type="OrthoDB" id="4775361at2"/>